<sequence length="162" mass="17503">MQSAAHSLNHRRRTLLLGVLMLNAATSTLAKKPQATAVPVQVWKDPSCGCCKDWVTHLEKNGFAATTIDQGNSAARVRLGMPQRFGSCHTALVQGYVIEGHVPASDIRRLLKDRPDALGLAVPSMPLGSPGMDGPAYEGRRHPYQVLLILKDGSAQVFNSYS</sequence>
<feature type="signal peptide" evidence="1">
    <location>
        <begin position="1"/>
        <end position="30"/>
    </location>
</feature>
<gene>
    <name evidence="2" type="ORF">ABIC99_003975</name>
</gene>
<reference evidence="2 3" key="1">
    <citation type="submission" date="2024-06" db="EMBL/GenBank/DDBJ databases">
        <title>Genomic Encyclopedia of Type Strains, Phase IV (KMG-IV): sequencing the most valuable type-strain genomes for metagenomic binning, comparative biology and taxonomic classification.</title>
        <authorList>
            <person name="Goeker M."/>
        </authorList>
    </citation>
    <scope>NUCLEOTIDE SEQUENCE [LARGE SCALE GENOMIC DNA]</scope>
    <source>
        <strain evidence="2 3">D-501</strain>
    </source>
</reference>
<evidence type="ECO:0008006" key="4">
    <source>
        <dbReference type="Google" id="ProtNLM"/>
    </source>
</evidence>
<proteinExistence type="predicted"/>
<keyword evidence="1" id="KW-0732">Signal</keyword>
<comment type="caution">
    <text evidence="2">The sequence shown here is derived from an EMBL/GenBank/DDBJ whole genome shotgun (WGS) entry which is preliminary data.</text>
</comment>
<dbReference type="EMBL" id="JBEPLS010000038">
    <property type="protein sequence ID" value="MET3606139.1"/>
    <property type="molecule type" value="Genomic_DNA"/>
</dbReference>
<evidence type="ECO:0000256" key="1">
    <source>
        <dbReference type="SAM" id="SignalP"/>
    </source>
</evidence>
<feature type="chain" id="PRO_5046436056" description="DUF411 domain-containing protein" evidence="1">
    <location>
        <begin position="31"/>
        <end position="162"/>
    </location>
</feature>
<organism evidence="2 3">
    <name type="scientific">Sphaerotilus sulfidivorans</name>
    <dbReference type="NCBI Taxonomy" id="639200"/>
    <lineage>
        <taxon>Bacteria</taxon>
        <taxon>Pseudomonadati</taxon>
        <taxon>Pseudomonadota</taxon>
        <taxon>Betaproteobacteria</taxon>
        <taxon>Burkholderiales</taxon>
        <taxon>Sphaerotilaceae</taxon>
        <taxon>Sphaerotilus</taxon>
    </lineage>
</organism>
<dbReference type="RefSeq" id="WP_180693111.1">
    <property type="nucleotide sequence ID" value="NZ_CP035708.1"/>
</dbReference>
<dbReference type="InterPro" id="IPR007332">
    <property type="entry name" value="DUF411"/>
</dbReference>
<dbReference type="Proteomes" id="UP001549111">
    <property type="component" value="Unassembled WGS sequence"/>
</dbReference>
<evidence type="ECO:0000313" key="2">
    <source>
        <dbReference type="EMBL" id="MET3606139.1"/>
    </source>
</evidence>
<protein>
    <recommendedName>
        <fullName evidence="4">DUF411 domain-containing protein</fullName>
    </recommendedName>
</protein>
<accession>A0ABV2IT61</accession>
<dbReference type="Pfam" id="PF04214">
    <property type="entry name" value="DUF411"/>
    <property type="match status" value="1"/>
</dbReference>
<name>A0ABV2IT61_9BURK</name>
<keyword evidence="3" id="KW-1185">Reference proteome</keyword>
<evidence type="ECO:0000313" key="3">
    <source>
        <dbReference type="Proteomes" id="UP001549111"/>
    </source>
</evidence>